<dbReference type="PRINTS" id="PR00114">
    <property type="entry name" value="STPHPHTASE"/>
</dbReference>
<dbReference type="EMBL" id="CASHTH010004488">
    <property type="protein sequence ID" value="CAI8058041.1"/>
    <property type="molecule type" value="Genomic_DNA"/>
</dbReference>
<proteinExistence type="inferred from homology"/>
<dbReference type="AlphaFoldDB" id="A0AA35U3H4"/>
<dbReference type="SUPFAM" id="SSF56300">
    <property type="entry name" value="Metallo-dependent phosphatases"/>
    <property type="match status" value="1"/>
</dbReference>
<dbReference type="PROSITE" id="PS00125">
    <property type="entry name" value="SER_THR_PHOSPHATASE"/>
    <property type="match status" value="1"/>
</dbReference>
<dbReference type="SMART" id="SM00054">
    <property type="entry name" value="EFh"/>
    <property type="match status" value="2"/>
</dbReference>
<keyword evidence="7" id="KW-1185">Reference proteome</keyword>
<protein>
    <recommendedName>
        <fullName evidence="3">Serine/threonine-protein phosphatase</fullName>
        <ecNumber evidence="3">3.1.3.16</ecNumber>
    </recommendedName>
</protein>
<evidence type="ECO:0000256" key="4">
    <source>
        <dbReference type="SAM" id="MobiDB-lite"/>
    </source>
</evidence>
<dbReference type="Proteomes" id="UP001174909">
    <property type="component" value="Unassembled WGS sequence"/>
</dbReference>
<dbReference type="CDD" id="cd00051">
    <property type="entry name" value="EFh"/>
    <property type="match status" value="1"/>
</dbReference>
<feature type="compositionally biased region" description="Acidic residues" evidence="4">
    <location>
        <begin position="501"/>
        <end position="516"/>
    </location>
</feature>
<evidence type="ECO:0000313" key="7">
    <source>
        <dbReference type="Proteomes" id="UP001174909"/>
    </source>
</evidence>
<dbReference type="GO" id="GO:0097720">
    <property type="term" value="P:calcineurin-mediated signaling"/>
    <property type="evidence" value="ECO:0007669"/>
    <property type="project" value="InterPro"/>
</dbReference>
<dbReference type="PROSITE" id="PS00018">
    <property type="entry name" value="EF_HAND_1"/>
    <property type="match status" value="2"/>
</dbReference>
<dbReference type="PANTHER" id="PTHR45673">
    <property type="entry name" value="SERINE/THREONINE-PROTEIN PHOSPHATASE 2B CATALYTIC SUBUNIT 1-RELATED"/>
    <property type="match status" value="1"/>
</dbReference>
<comment type="catalytic activity">
    <reaction evidence="3">
        <text>O-phospho-L-threonyl-[protein] + H2O = L-threonyl-[protein] + phosphate</text>
        <dbReference type="Rhea" id="RHEA:47004"/>
        <dbReference type="Rhea" id="RHEA-COMP:11060"/>
        <dbReference type="Rhea" id="RHEA-COMP:11605"/>
        <dbReference type="ChEBI" id="CHEBI:15377"/>
        <dbReference type="ChEBI" id="CHEBI:30013"/>
        <dbReference type="ChEBI" id="CHEBI:43474"/>
        <dbReference type="ChEBI" id="CHEBI:61977"/>
        <dbReference type="EC" id="3.1.3.16"/>
    </reaction>
</comment>
<dbReference type="GO" id="GO:0005509">
    <property type="term" value="F:calcium ion binding"/>
    <property type="evidence" value="ECO:0007669"/>
    <property type="project" value="InterPro"/>
</dbReference>
<dbReference type="EC" id="3.1.3.16" evidence="3"/>
<feature type="domain" description="EF-hand" evidence="5">
    <location>
        <begin position="678"/>
        <end position="713"/>
    </location>
</feature>
<dbReference type="InterPro" id="IPR029052">
    <property type="entry name" value="Metallo-depent_PP-like"/>
</dbReference>
<reference evidence="6" key="1">
    <citation type="submission" date="2023-03" db="EMBL/GenBank/DDBJ databases">
        <authorList>
            <person name="Steffen K."/>
            <person name="Cardenas P."/>
        </authorList>
    </citation>
    <scope>NUCLEOTIDE SEQUENCE</scope>
</reference>
<dbReference type="InterPro" id="IPR018247">
    <property type="entry name" value="EF_Hand_1_Ca_BS"/>
</dbReference>
<feature type="compositionally biased region" description="Pro residues" evidence="4">
    <location>
        <begin position="486"/>
        <end position="498"/>
    </location>
</feature>
<dbReference type="SUPFAM" id="SSF47473">
    <property type="entry name" value="EF-hand"/>
    <property type="match status" value="1"/>
</dbReference>
<evidence type="ECO:0000256" key="1">
    <source>
        <dbReference type="ARBA" id="ARBA00008294"/>
    </source>
</evidence>
<evidence type="ECO:0000259" key="5">
    <source>
        <dbReference type="PROSITE" id="PS50222"/>
    </source>
</evidence>
<gene>
    <name evidence="6" type="ORF">GBAR_LOCUS31573</name>
</gene>
<feature type="compositionally biased region" description="Basic and acidic residues" evidence="4">
    <location>
        <begin position="459"/>
        <end position="473"/>
    </location>
</feature>
<feature type="region of interest" description="Disordered" evidence="4">
    <location>
        <begin position="116"/>
        <end position="178"/>
    </location>
</feature>
<sequence length="734" mass="81463">MDELEIKAREVLATLGDFFNDHPPELQWSRDAQLLASVQQPKVLDSVVMTALVERARQLVDREENMLHLSGHVVVVGDIHGQCCDVLSVLEHTRGEDMVWPAAEADPELSLVPKGHRSRANCVSEGSPGEGRRWSKSSSCGARRHSDATSTNGGDNERVNCHLPALPDPSSSREGEEGDVELRLTTACQAKYLFLGDYVDRGCFSCEVIAFLLALKVAHPNRVFLLRGNHESRCMTSREYKEGNSFRSECEEKFGREVYEACMTCFDCLPISAVVENRLGRWLCCHGGLGPKLTSLEVVGSLERRTEPPLSGAICDLLWADPLLEEVLGYRLSDKDYAEFLELDFLPNPPRGCSYFYGYAALKPFLESHKLLGIIRAHQCKEEGVSYSYTDNREVVFPFPYVTTVFSASNYCGSYGNKGAVMIFYPDDIQVLKFSSSGETWVERAPYHPPDVTVPVKPAEPEKKEVAPVKTEENMGGAEEGGVKPYIPPPPPLPPIMAPVPEEEPEQGGEEEEREEERDKKEAIPRRPMRSQTINYRSLSVQESNSFRRKSLVNLKRGRTGEGGSYRFQAALRRDSVHELHPGWNSIRKLGRAVGRVQISRRSLEKGVAARTPSPDPPTDLSDSISKSLLDKIGESDMNQIKLVFDSIDKNRDGQLSLAELEQFAANLGSSSGMESAGFTEQVKRILHQMDEDKDGCVSFEEFTHYMAAVSLLQASTPSQPATPNPAPSHATLA</sequence>
<evidence type="ECO:0000256" key="3">
    <source>
        <dbReference type="RuleBase" id="RU004273"/>
    </source>
</evidence>
<dbReference type="Gene3D" id="3.60.21.10">
    <property type="match status" value="1"/>
</dbReference>
<organism evidence="6 7">
    <name type="scientific">Geodia barretti</name>
    <name type="common">Barrett's horny sponge</name>
    <dbReference type="NCBI Taxonomy" id="519541"/>
    <lineage>
        <taxon>Eukaryota</taxon>
        <taxon>Metazoa</taxon>
        <taxon>Porifera</taxon>
        <taxon>Demospongiae</taxon>
        <taxon>Heteroscleromorpha</taxon>
        <taxon>Tetractinellida</taxon>
        <taxon>Astrophorina</taxon>
        <taxon>Geodiidae</taxon>
        <taxon>Geodia</taxon>
    </lineage>
</organism>
<comment type="caution">
    <text evidence="6">The sequence shown here is derived from an EMBL/GenBank/DDBJ whole genome shotgun (WGS) entry which is preliminary data.</text>
</comment>
<name>A0AA35U3H4_GEOBA</name>
<keyword evidence="3" id="KW-0378">Hydrolase</keyword>
<feature type="region of interest" description="Disordered" evidence="4">
    <location>
        <begin position="452"/>
        <end position="527"/>
    </location>
</feature>
<evidence type="ECO:0000256" key="2">
    <source>
        <dbReference type="ARBA" id="ARBA00022837"/>
    </source>
</evidence>
<keyword evidence="2" id="KW-0106">Calcium</keyword>
<accession>A0AA35U3H4</accession>
<dbReference type="PROSITE" id="PS50222">
    <property type="entry name" value="EF_HAND_2"/>
    <property type="match status" value="2"/>
</dbReference>
<dbReference type="InterPro" id="IPR011992">
    <property type="entry name" value="EF-hand-dom_pair"/>
</dbReference>
<comment type="similarity">
    <text evidence="1 3">Belongs to the PPP phosphatase family.</text>
</comment>
<dbReference type="Pfam" id="PF00149">
    <property type="entry name" value="Metallophos"/>
    <property type="match status" value="1"/>
</dbReference>
<dbReference type="InterPro" id="IPR006186">
    <property type="entry name" value="Ser/Thr-sp_prot-phosphatase"/>
</dbReference>
<dbReference type="InterPro" id="IPR043360">
    <property type="entry name" value="PP2B"/>
</dbReference>
<feature type="domain" description="EF-hand" evidence="5">
    <location>
        <begin position="636"/>
        <end position="671"/>
    </location>
</feature>
<dbReference type="InterPro" id="IPR004843">
    <property type="entry name" value="Calcineurin-like_PHP"/>
</dbReference>
<dbReference type="Gene3D" id="1.10.238.10">
    <property type="entry name" value="EF-hand"/>
    <property type="match status" value="1"/>
</dbReference>
<dbReference type="GO" id="GO:0033192">
    <property type="term" value="F:calmodulin-dependent protein phosphatase activity"/>
    <property type="evidence" value="ECO:0007669"/>
    <property type="project" value="InterPro"/>
</dbReference>
<evidence type="ECO:0000313" key="6">
    <source>
        <dbReference type="EMBL" id="CAI8058041.1"/>
    </source>
</evidence>
<feature type="region of interest" description="Disordered" evidence="4">
    <location>
        <begin position="603"/>
        <end position="624"/>
    </location>
</feature>
<dbReference type="Pfam" id="PF13499">
    <property type="entry name" value="EF-hand_7"/>
    <property type="match status" value="1"/>
</dbReference>
<dbReference type="InterPro" id="IPR002048">
    <property type="entry name" value="EF_hand_dom"/>
</dbReference>
<dbReference type="SMART" id="SM00156">
    <property type="entry name" value="PP2Ac"/>
    <property type="match status" value="1"/>
</dbReference>